<protein>
    <recommendedName>
        <fullName evidence="4">Peptidase inhibitor family I36</fullName>
    </recommendedName>
</protein>
<dbReference type="AlphaFoldDB" id="A0A1G9RUU0"/>
<organism evidence="2 3">
    <name type="scientific">Lentzea albidocapillata subsp. violacea</name>
    <dbReference type="NCBI Taxonomy" id="128104"/>
    <lineage>
        <taxon>Bacteria</taxon>
        <taxon>Bacillati</taxon>
        <taxon>Actinomycetota</taxon>
        <taxon>Actinomycetes</taxon>
        <taxon>Pseudonocardiales</taxon>
        <taxon>Pseudonocardiaceae</taxon>
        <taxon>Lentzea</taxon>
    </lineage>
</organism>
<gene>
    <name evidence="2" type="ORF">SAMN04488074_11924</name>
</gene>
<dbReference type="InterPro" id="IPR045935">
    <property type="entry name" value="DUF6355"/>
</dbReference>
<proteinExistence type="predicted"/>
<sequence>MNANTARALTAAGMLLAATAVGMIDTSSNTASAITPQRCGFYALNPAQGEKTGGYVHCGNSFILIKYHWSTGSTGTSCIEPWGSRPFFRDGPHRIVNAYYVTTPPNLTGPPGNQRCSVGQPRV</sequence>
<reference evidence="3" key="1">
    <citation type="submission" date="2016-10" db="EMBL/GenBank/DDBJ databases">
        <authorList>
            <person name="Varghese N."/>
            <person name="Submissions S."/>
        </authorList>
    </citation>
    <scope>NUCLEOTIDE SEQUENCE [LARGE SCALE GENOMIC DNA]</scope>
    <source>
        <strain evidence="3">DSM 44796</strain>
    </source>
</reference>
<evidence type="ECO:0000313" key="3">
    <source>
        <dbReference type="Proteomes" id="UP000199682"/>
    </source>
</evidence>
<dbReference type="Pfam" id="PF19882">
    <property type="entry name" value="DUF6355"/>
    <property type="match status" value="1"/>
</dbReference>
<dbReference type="RefSeq" id="WP_143027952.1">
    <property type="nucleotide sequence ID" value="NZ_FNET01000019.1"/>
</dbReference>
<feature type="chain" id="PRO_5011512628" description="Peptidase inhibitor family I36" evidence="1">
    <location>
        <begin position="34"/>
        <end position="123"/>
    </location>
</feature>
<dbReference type="EMBL" id="FNET01000019">
    <property type="protein sequence ID" value="SDM26942.1"/>
    <property type="molecule type" value="Genomic_DNA"/>
</dbReference>
<evidence type="ECO:0008006" key="4">
    <source>
        <dbReference type="Google" id="ProtNLM"/>
    </source>
</evidence>
<evidence type="ECO:0000256" key="1">
    <source>
        <dbReference type="SAM" id="SignalP"/>
    </source>
</evidence>
<accession>A0A1G9RUU0</accession>
<keyword evidence="1" id="KW-0732">Signal</keyword>
<feature type="signal peptide" evidence="1">
    <location>
        <begin position="1"/>
        <end position="33"/>
    </location>
</feature>
<evidence type="ECO:0000313" key="2">
    <source>
        <dbReference type="EMBL" id="SDM26942.1"/>
    </source>
</evidence>
<dbReference type="Proteomes" id="UP000199682">
    <property type="component" value="Unassembled WGS sequence"/>
</dbReference>
<name>A0A1G9RUU0_9PSEU</name>